<comment type="caution">
    <text evidence="11">The sequence shown here is derived from an EMBL/GenBank/DDBJ whole genome shotgun (WGS) entry which is preliminary data.</text>
</comment>
<feature type="domain" description="Integrase catalytic" evidence="10">
    <location>
        <begin position="1"/>
        <end position="143"/>
    </location>
</feature>
<keyword evidence="3" id="KW-0255">Endonuclease</keyword>
<reference evidence="11 12" key="1">
    <citation type="journal article" date="2019" name="Sci. Rep.">
        <title>Orb-weaving spider Araneus ventricosus genome elucidates the spidroin gene catalogue.</title>
        <authorList>
            <person name="Kono N."/>
            <person name="Nakamura H."/>
            <person name="Ohtoshi R."/>
            <person name="Moran D.A.P."/>
            <person name="Shinohara A."/>
            <person name="Yoshida Y."/>
            <person name="Fujiwara M."/>
            <person name="Mori M."/>
            <person name="Tomita M."/>
            <person name="Arakawa K."/>
        </authorList>
    </citation>
    <scope>NUCLEOTIDE SEQUENCE [LARGE SCALE GENOMIC DNA]</scope>
</reference>
<keyword evidence="6" id="KW-0229">DNA integration</keyword>
<keyword evidence="9" id="KW-0233">DNA recombination</keyword>
<name>A0A4Y2MUR6_ARAVE</name>
<protein>
    <submittedName>
        <fullName evidence="11">Retrovirus-related Pol polyprotein from transposon TNT 1-94</fullName>
    </submittedName>
</protein>
<dbReference type="InterPro" id="IPR012337">
    <property type="entry name" value="RNaseH-like_sf"/>
</dbReference>
<dbReference type="PANTHER" id="PTHR42648:SF11">
    <property type="entry name" value="TRANSPOSON TY4-P GAG-POL POLYPROTEIN"/>
    <property type="match status" value="1"/>
</dbReference>
<dbReference type="SUPFAM" id="SSF53098">
    <property type="entry name" value="Ribonuclease H-like"/>
    <property type="match status" value="1"/>
</dbReference>
<evidence type="ECO:0000313" key="11">
    <source>
        <dbReference type="EMBL" id="GBN30322.1"/>
    </source>
</evidence>
<evidence type="ECO:0000256" key="7">
    <source>
        <dbReference type="ARBA" id="ARBA00022918"/>
    </source>
</evidence>
<evidence type="ECO:0000256" key="1">
    <source>
        <dbReference type="ARBA" id="ARBA00022722"/>
    </source>
</evidence>
<evidence type="ECO:0000256" key="2">
    <source>
        <dbReference type="ARBA" id="ARBA00022723"/>
    </source>
</evidence>
<keyword evidence="8" id="KW-0808">Transferase</keyword>
<sequence>MTDEKAWIYNYTELQNPIKYKKQIPNGNSIDALAELVENVTENKVKVLRTDQGLEEVNKDVADYLKKKGIRHKKSCTYTPQQNGRIERENRTVGKLARRMLYAKNMKKEFWDEAVNTAVFVLKRSGTSSAKGKSPYELWYNKTLDIKNFQIFGADAYVLVPKSHRRKQGYNCDFSGKIYCTPINNV</sequence>
<evidence type="ECO:0000256" key="6">
    <source>
        <dbReference type="ARBA" id="ARBA00022908"/>
    </source>
</evidence>
<dbReference type="Proteomes" id="UP000499080">
    <property type="component" value="Unassembled WGS sequence"/>
</dbReference>
<dbReference type="GO" id="GO:0004519">
    <property type="term" value="F:endonuclease activity"/>
    <property type="evidence" value="ECO:0007669"/>
    <property type="project" value="UniProtKB-KW"/>
</dbReference>
<evidence type="ECO:0000313" key="12">
    <source>
        <dbReference type="Proteomes" id="UP000499080"/>
    </source>
</evidence>
<keyword evidence="5" id="KW-0460">Magnesium</keyword>
<dbReference type="InterPro" id="IPR001584">
    <property type="entry name" value="Integrase_cat-core"/>
</dbReference>
<keyword evidence="1" id="KW-0540">Nuclease</keyword>
<evidence type="ECO:0000256" key="8">
    <source>
        <dbReference type="ARBA" id="ARBA00022932"/>
    </source>
</evidence>
<dbReference type="GO" id="GO:0015074">
    <property type="term" value="P:DNA integration"/>
    <property type="evidence" value="ECO:0007669"/>
    <property type="project" value="UniProtKB-KW"/>
</dbReference>
<dbReference type="GO" id="GO:0046872">
    <property type="term" value="F:metal ion binding"/>
    <property type="evidence" value="ECO:0007669"/>
    <property type="project" value="UniProtKB-KW"/>
</dbReference>
<dbReference type="PANTHER" id="PTHR42648">
    <property type="entry name" value="TRANSPOSASE, PUTATIVE-RELATED"/>
    <property type="match status" value="1"/>
</dbReference>
<dbReference type="EMBL" id="BGPR01007896">
    <property type="protein sequence ID" value="GBN30322.1"/>
    <property type="molecule type" value="Genomic_DNA"/>
</dbReference>
<dbReference type="GO" id="GO:0016787">
    <property type="term" value="F:hydrolase activity"/>
    <property type="evidence" value="ECO:0007669"/>
    <property type="project" value="UniProtKB-KW"/>
</dbReference>
<keyword evidence="8" id="KW-0548">Nucleotidyltransferase</keyword>
<keyword evidence="4" id="KW-0378">Hydrolase</keyword>
<proteinExistence type="predicted"/>
<evidence type="ECO:0000256" key="5">
    <source>
        <dbReference type="ARBA" id="ARBA00022842"/>
    </source>
</evidence>
<dbReference type="AlphaFoldDB" id="A0A4Y2MUR6"/>
<evidence type="ECO:0000256" key="4">
    <source>
        <dbReference type="ARBA" id="ARBA00022801"/>
    </source>
</evidence>
<dbReference type="Gene3D" id="3.30.420.10">
    <property type="entry name" value="Ribonuclease H-like superfamily/Ribonuclease H"/>
    <property type="match status" value="1"/>
</dbReference>
<dbReference type="GO" id="GO:0003964">
    <property type="term" value="F:RNA-directed DNA polymerase activity"/>
    <property type="evidence" value="ECO:0007669"/>
    <property type="project" value="UniProtKB-KW"/>
</dbReference>
<accession>A0A4Y2MUR6</accession>
<dbReference type="InterPro" id="IPR039537">
    <property type="entry name" value="Retrotran_Ty1/copia-like"/>
</dbReference>
<dbReference type="GO" id="GO:0003887">
    <property type="term" value="F:DNA-directed DNA polymerase activity"/>
    <property type="evidence" value="ECO:0007669"/>
    <property type="project" value="UniProtKB-KW"/>
</dbReference>
<keyword evidence="8" id="KW-0239">DNA-directed DNA polymerase</keyword>
<evidence type="ECO:0000259" key="10">
    <source>
        <dbReference type="PROSITE" id="PS50994"/>
    </source>
</evidence>
<dbReference type="GO" id="GO:0006310">
    <property type="term" value="P:DNA recombination"/>
    <property type="evidence" value="ECO:0007669"/>
    <property type="project" value="UniProtKB-KW"/>
</dbReference>
<organism evidence="11 12">
    <name type="scientific">Araneus ventricosus</name>
    <name type="common">Orbweaver spider</name>
    <name type="synonym">Epeira ventricosa</name>
    <dbReference type="NCBI Taxonomy" id="182803"/>
    <lineage>
        <taxon>Eukaryota</taxon>
        <taxon>Metazoa</taxon>
        <taxon>Ecdysozoa</taxon>
        <taxon>Arthropoda</taxon>
        <taxon>Chelicerata</taxon>
        <taxon>Arachnida</taxon>
        <taxon>Araneae</taxon>
        <taxon>Araneomorphae</taxon>
        <taxon>Entelegynae</taxon>
        <taxon>Araneoidea</taxon>
        <taxon>Araneidae</taxon>
        <taxon>Araneus</taxon>
    </lineage>
</organism>
<evidence type="ECO:0000256" key="3">
    <source>
        <dbReference type="ARBA" id="ARBA00022759"/>
    </source>
</evidence>
<keyword evidence="2" id="KW-0479">Metal-binding</keyword>
<keyword evidence="7" id="KW-0695">RNA-directed DNA polymerase</keyword>
<dbReference type="PROSITE" id="PS50994">
    <property type="entry name" value="INTEGRASE"/>
    <property type="match status" value="1"/>
</dbReference>
<dbReference type="OrthoDB" id="413361at2759"/>
<evidence type="ECO:0000256" key="9">
    <source>
        <dbReference type="ARBA" id="ARBA00023172"/>
    </source>
</evidence>
<dbReference type="GO" id="GO:0003676">
    <property type="term" value="F:nucleic acid binding"/>
    <property type="evidence" value="ECO:0007669"/>
    <property type="project" value="InterPro"/>
</dbReference>
<gene>
    <name evidence="11" type="primary">POLX_1982</name>
    <name evidence="11" type="ORF">AVEN_260936_1</name>
</gene>
<dbReference type="InterPro" id="IPR036397">
    <property type="entry name" value="RNaseH_sf"/>
</dbReference>
<keyword evidence="12" id="KW-1185">Reference proteome</keyword>